<dbReference type="InterPro" id="IPR014030">
    <property type="entry name" value="Ketoacyl_synth_N"/>
</dbReference>
<dbReference type="InterPro" id="IPR016039">
    <property type="entry name" value="Thiolase-like"/>
</dbReference>
<proteinExistence type="predicted"/>
<dbReference type="EC" id="2.3.1.41" evidence="1"/>
<accession>A0ABD2Q756</accession>
<evidence type="ECO:0000259" key="3">
    <source>
        <dbReference type="Pfam" id="PF00109"/>
    </source>
</evidence>
<evidence type="ECO:0000256" key="1">
    <source>
        <dbReference type="ARBA" id="ARBA00013191"/>
    </source>
</evidence>
<dbReference type="PANTHER" id="PTHR11712:SF336">
    <property type="entry name" value="3-OXOACYL-[ACYL-CARRIER-PROTEIN] SYNTHASE, MITOCHONDRIAL"/>
    <property type="match status" value="1"/>
</dbReference>
<sequence>MISDWKERKHVSIASQFAYLAAREALDFGGMDQHKLEHNSVAERFGVSIGSGLEGTHELVRSITDSLTKELVRPFAQFYSEVQNNEADLMLCGGTEAALLPWSLAAFARIRALASKYNETPKHASRPFDRDRDGFVMSEGAAVFLIHCWPLPEQLSSLFNGPMKPIAEIIGYGRSADAQSLVAPDSSGDGAFRAMLQASKEVDVNFLQQVTVTCK</sequence>
<name>A0ABD2Q756_9PLAT</name>
<dbReference type="EMBL" id="JBJKFK010000761">
    <property type="protein sequence ID" value="KAL3315395.1"/>
    <property type="molecule type" value="Genomic_DNA"/>
</dbReference>
<evidence type="ECO:0000313" key="5">
    <source>
        <dbReference type="Proteomes" id="UP001626550"/>
    </source>
</evidence>
<dbReference type="PANTHER" id="PTHR11712">
    <property type="entry name" value="POLYKETIDE SYNTHASE-RELATED"/>
    <property type="match status" value="1"/>
</dbReference>
<evidence type="ECO:0000313" key="4">
    <source>
        <dbReference type="EMBL" id="KAL3315395.1"/>
    </source>
</evidence>
<comment type="caution">
    <text evidence="4">The sequence shown here is derived from an EMBL/GenBank/DDBJ whole genome shotgun (WGS) entry which is preliminary data.</text>
</comment>
<dbReference type="Proteomes" id="UP001626550">
    <property type="component" value="Unassembled WGS sequence"/>
</dbReference>
<dbReference type="AlphaFoldDB" id="A0ABD2Q756"/>
<keyword evidence="2" id="KW-0808">Transferase</keyword>
<dbReference type="SUPFAM" id="SSF53901">
    <property type="entry name" value="Thiolase-like"/>
    <property type="match status" value="2"/>
</dbReference>
<gene>
    <name evidence="4" type="ORF">Ciccas_005972</name>
</gene>
<keyword evidence="5" id="KW-1185">Reference proteome</keyword>
<feature type="domain" description="Beta-ketoacyl synthase-like N-terminal" evidence="3">
    <location>
        <begin position="77"/>
        <end position="146"/>
    </location>
</feature>
<reference evidence="4 5" key="1">
    <citation type="submission" date="2024-11" db="EMBL/GenBank/DDBJ databases">
        <title>Adaptive evolution of stress response genes in parasites aligns with host niche diversity.</title>
        <authorList>
            <person name="Hahn C."/>
            <person name="Resl P."/>
        </authorList>
    </citation>
    <scope>NUCLEOTIDE SEQUENCE [LARGE SCALE GENOMIC DNA]</scope>
    <source>
        <strain evidence="4">EGGRZ-B1_66</strain>
        <tissue evidence="4">Body</tissue>
    </source>
</reference>
<organism evidence="4 5">
    <name type="scientific">Cichlidogyrus casuarinus</name>
    <dbReference type="NCBI Taxonomy" id="1844966"/>
    <lineage>
        <taxon>Eukaryota</taxon>
        <taxon>Metazoa</taxon>
        <taxon>Spiralia</taxon>
        <taxon>Lophotrochozoa</taxon>
        <taxon>Platyhelminthes</taxon>
        <taxon>Monogenea</taxon>
        <taxon>Monopisthocotylea</taxon>
        <taxon>Dactylogyridea</taxon>
        <taxon>Ancyrocephalidae</taxon>
        <taxon>Cichlidogyrus</taxon>
    </lineage>
</organism>
<dbReference type="GO" id="GO:0006633">
    <property type="term" value="P:fatty acid biosynthetic process"/>
    <property type="evidence" value="ECO:0007669"/>
    <property type="project" value="UniProtKB-ARBA"/>
</dbReference>
<dbReference type="Pfam" id="PF00109">
    <property type="entry name" value="ketoacyl-synt"/>
    <property type="match status" value="1"/>
</dbReference>
<dbReference type="Gene3D" id="3.40.47.10">
    <property type="match status" value="1"/>
</dbReference>
<dbReference type="InterPro" id="IPR000794">
    <property type="entry name" value="Beta-ketoacyl_synthase"/>
</dbReference>
<dbReference type="GO" id="GO:0004315">
    <property type="term" value="F:3-oxoacyl-[acyl-carrier-protein] synthase activity"/>
    <property type="evidence" value="ECO:0007669"/>
    <property type="project" value="UniProtKB-EC"/>
</dbReference>
<evidence type="ECO:0000256" key="2">
    <source>
        <dbReference type="ARBA" id="ARBA00022679"/>
    </source>
</evidence>
<protein>
    <recommendedName>
        <fullName evidence="1">beta-ketoacyl-[acyl-carrier-protein] synthase I</fullName>
        <ecNumber evidence="1">2.3.1.41</ecNumber>
    </recommendedName>
</protein>